<name>A0AAX6I5D8_IRIPA</name>
<proteinExistence type="predicted"/>
<accession>A0AAX6I5D8</accession>
<reference evidence="2" key="2">
    <citation type="submission" date="2023-04" db="EMBL/GenBank/DDBJ databases">
        <authorList>
            <person name="Bruccoleri R.E."/>
            <person name="Oakeley E.J."/>
            <person name="Faust A.-M."/>
            <person name="Dessus-Babus S."/>
            <person name="Altorfer M."/>
            <person name="Burckhardt D."/>
            <person name="Oertli M."/>
            <person name="Naumann U."/>
            <person name="Petersen F."/>
            <person name="Wong J."/>
        </authorList>
    </citation>
    <scope>NUCLEOTIDE SEQUENCE</scope>
    <source>
        <strain evidence="2">GSM-AAB239-AS_SAM_17_03QT</strain>
        <tissue evidence="2">Leaf</tissue>
    </source>
</reference>
<reference evidence="2" key="1">
    <citation type="journal article" date="2023" name="GigaByte">
        <title>Genome assembly of the bearded iris, Iris pallida Lam.</title>
        <authorList>
            <person name="Bruccoleri R.E."/>
            <person name="Oakeley E.J."/>
            <person name="Faust A.M.E."/>
            <person name="Altorfer M."/>
            <person name="Dessus-Babus S."/>
            <person name="Burckhardt D."/>
            <person name="Oertli M."/>
            <person name="Naumann U."/>
            <person name="Petersen F."/>
            <person name="Wong J."/>
        </authorList>
    </citation>
    <scope>NUCLEOTIDE SEQUENCE</scope>
    <source>
        <strain evidence="2">GSM-AAB239-AS_SAM_17_03QT</strain>
    </source>
</reference>
<sequence length="59" mass="6656">MPRVAPASSVQRTPSSLAKFPPAVLVLRTAVGLRPSFLAPSIFCVFWKYWEFHCVLDYT</sequence>
<comment type="caution">
    <text evidence="2">The sequence shown here is derived from an EMBL/GenBank/DDBJ whole genome shotgun (WGS) entry which is preliminary data.</text>
</comment>
<dbReference type="Proteomes" id="UP001140949">
    <property type="component" value="Unassembled WGS sequence"/>
</dbReference>
<dbReference type="EMBL" id="JANAVB010034418">
    <property type="protein sequence ID" value="KAJ6806771.1"/>
    <property type="molecule type" value="Genomic_DNA"/>
</dbReference>
<gene>
    <name evidence="1" type="ORF">M6B38_105450</name>
    <name evidence="2" type="ORF">M6B38_116510</name>
</gene>
<dbReference type="EMBL" id="JANAVB010004773">
    <property type="protein sequence ID" value="KAJ6848123.1"/>
    <property type="molecule type" value="Genomic_DNA"/>
</dbReference>
<evidence type="ECO:0000313" key="1">
    <source>
        <dbReference type="EMBL" id="KAJ6806771.1"/>
    </source>
</evidence>
<keyword evidence="3" id="KW-1185">Reference proteome</keyword>
<dbReference type="AlphaFoldDB" id="A0AAX6I5D8"/>
<protein>
    <submittedName>
        <fullName evidence="2">DBF4-type zinc finger-containing protein 2-like protein</fullName>
    </submittedName>
</protein>
<evidence type="ECO:0000313" key="2">
    <source>
        <dbReference type="EMBL" id="KAJ6848123.1"/>
    </source>
</evidence>
<organism evidence="2 3">
    <name type="scientific">Iris pallida</name>
    <name type="common">Sweet iris</name>
    <dbReference type="NCBI Taxonomy" id="29817"/>
    <lineage>
        <taxon>Eukaryota</taxon>
        <taxon>Viridiplantae</taxon>
        <taxon>Streptophyta</taxon>
        <taxon>Embryophyta</taxon>
        <taxon>Tracheophyta</taxon>
        <taxon>Spermatophyta</taxon>
        <taxon>Magnoliopsida</taxon>
        <taxon>Liliopsida</taxon>
        <taxon>Asparagales</taxon>
        <taxon>Iridaceae</taxon>
        <taxon>Iridoideae</taxon>
        <taxon>Irideae</taxon>
        <taxon>Iris</taxon>
    </lineage>
</organism>
<evidence type="ECO:0000313" key="3">
    <source>
        <dbReference type="Proteomes" id="UP001140949"/>
    </source>
</evidence>